<dbReference type="CDD" id="cd02966">
    <property type="entry name" value="TlpA_like_family"/>
    <property type="match status" value="1"/>
</dbReference>
<sequence length="172" mass="18989">MWKSRFAALLAGVGLVASVAVVPMAQAAVTVGDSVELPEIQFLDGRKLPKGHFNGKPVIIAYWASWCPYCGRQNPYVQKLWEQSQGKGLEILTVSIDRVEGDAVGYVEKYDYTFPVAMETEALREVLGKRKVIPNIFVIKADGRIAEVIPGEMFEEDVLDLIKYTSGPVKAN</sequence>
<evidence type="ECO:0000256" key="2">
    <source>
        <dbReference type="SAM" id="SignalP"/>
    </source>
</evidence>
<evidence type="ECO:0000256" key="1">
    <source>
        <dbReference type="ARBA" id="ARBA00023284"/>
    </source>
</evidence>
<keyword evidence="1" id="KW-0676">Redox-active center</keyword>
<protein>
    <submittedName>
        <fullName evidence="4">Alkyl hydroperoxide reductase</fullName>
    </submittedName>
</protein>
<name>A0A2N4UEM9_9BURK</name>
<comment type="caution">
    <text evidence="4">The sequence shown here is derived from an EMBL/GenBank/DDBJ whole genome shotgun (WGS) entry which is preliminary data.</text>
</comment>
<dbReference type="InterPro" id="IPR036249">
    <property type="entry name" value="Thioredoxin-like_sf"/>
</dbReference>
<reference evidence="4 5" key="1">
    <citation type="submission" date="2017-10" db="EMBL/GenBank/DDBJ databases">
        <title>Two draft genome sequences of Pusillimonas sp. strains isolated from a nitrate- and radionuclide-contaminated groundwater in Russia.</title>
        <authorList>
            <person name="Grouzdev D.S."/>
            <person name="Tourova T.P."/>
            <person name="Goeva M.A."/>
            <person name="Babich T.L."/>
            <person name="Sokolova D.S."/>
            <person name="Abdullin R."/>
            <person name="Poltaraus A.B."/>
            <person name="Toshchakov S.V."/>
            <person name="Nazina T.N."/>
        </authorList>
    </citation>
    <scope>NUCLEOTIDE SEQUENCE [LARGE SCALE GENOMIC DNA]</scope>
    <source>
        <strain evidence="4 5">JR1/69-2-13</strain>
    </source>
</reference>
<dbReference type="GO" id="GO:0015036">
    <property type="term" value="F:disulfide oxidoreductase activity"/>
    <property type="evidence" value="ECO:0007669"/>
    <property type="project" value="UniProtKB-ARBA"/>
</dbReference>
<dbReference type="InterPro" id="IPR017937">
    <property type="entry name" value="Thioredoxin_CS"/>
</dbReference>
<dbReference type="SUPFAM" id="SSF52833">
    <property type="entry name" value="Thioredoxin-like"/>
    <property type="match status" value="1"/>
</dbReference>
<evidence type="ECO:0000313" key="5">
    <source>
        <dbReference type="Proteomes" id="UP000234328"/>
    </source>
</evidence>
<dbReference type="PANTHER" id="PTHR42852">
    <property type="entry name" value="THIOL:DISULFIDE INTERCHANGE PROTEIN DSBE"/>
    <property type="match status" value="1"/>
</dbReference>
<evidence type="ECO:0000259" key="3">
    <source>
        <dbReference type="PROSITE" id="PS51352"/>
    </source>
</evidence>
<dbReference type="PROSITE" id="PS51352">
    <property type="entry name" value="THIOREDOXIN_2"/>
    <property type="match status" value="1"/>
</dbReference>
<dbReference type="InterPro" id="IPR000866">
    <property type="entry name" value="AhpC/TSA"/>
</dbReference>
<proteinExistence type="predicted"/>
<dbReference type="PANTHER" id="PTHR42852:SF13">
    <property type="entry name" value="PROTEIN DIPZ"/>
    <property type="match status" value="1"/>
</dbReference>
<feature type="chain" id="PRO_5014963138" evidence="2">
    <location>
        <begin position="28"/>
        <end position="172"/>
    </location>
</feature>
<keyword evidence="5" id="KW-1185">Reference proteome</keyword>
<accession>A0A2N4UEM9</accession>
<dbReference type="InterPro" id="IPR050553">
    <property type="entry name" value="Thioredoxin_ResA/DsbE_sf"/>
</dbReference>
<keyword evidence="2" id="KW-0732">Signal</keyword>
<dbReference type="EMBL" id="PDNV01000007">
    <property type="protein sequence ID" value="PLC53469.1"/>
    <property type="molecule type" value="Genomic_DNA"/>
</dbReference>
<dbReference type="PROSITE" id="PS00194">
    <property type="entry name" value="THIOREDOXIN_1"/>
    <property type="match status" value="1"/>
</dbReference>
<dbReference type="RefSeq" id="WP_102070192.1">
    <property type="nucleotide sequence ID" value="NZ_PDNV01000007.1"/>
</dbReference>
<dbReference type="OrthoDB" id="9811352at2"/>
<feature type="signal peptide" evidence="2">
    <location>
        <begin position="1"/>
        <end position="27"/>
    </location>
</feature>
<organism evidence="4 5">
    <name type="scientific">Pollutimonas nitritireducens</name>
    <dbReference type="NCBI Taxonomy" id="2045209"/>
    <lineage>
        <taxon>Bacteria</taxon>
        <taxon>Pseudomonadati</taxon>
        <taxon>Pseudomonadota</taxon>
        <taxon>Betaproteobacteria</taxon>
        <taxon>Burkholderiales</taxon>
        <taxon>Alcaligenaceae</taxon>
        <taxon>Pollutimonas</taxon>
    </lineage>
</organism>
<dbReference type="Pfam" id="PF00578">
    <property type="entry name" value="AhpC-TSA"/>
    <property type="match status" value="1"/>
</dbReference>
<dbReference type="Gene3D" id="3.40.30.10">
    <property type="entry name" value="Glutaredoxin"/>
    <property type="match status" value="1"/>
</dbReference>
<dbReference type="InterPro" id="IPR013766">
    <property type="entry name" value="Thioredoxin_domain"/>
</dbReference>
<evidence type="ECO:0000313" key="4">
    <source>
        <dbReference type="EMBL" id="PLC53469.1"/>
    </source>
</evidence>
<dbReference type="GO" id="GO:0016209">
    <property type="term" value="F:antioxidant activity"/>
    <property type="evidence" value="ECO:0007669"/>
    <property type="project" value="InterPro"/>
</dbReference>
<gene>
    <name evidence="4" type="ORF">CR155_11530</name>
</gene>
<feature type="domain" description="Thioredoxin" evidence="3">
    <location>
        <begin position="29"/>
        <end position="167"/>
    </location>
</feature>
<dbReference type="Proteomes" id="UP000234328">
    <property type="component" value="Unassembled WGS sequence"/>
</dbReference>
<dbReference type="AlphaFoldDB" id="A0A2N4UEM9"/>